<evidence type="ECO:0000313" key="1">
    <source>
        <dbReference type="EMBL" id="KAJ7992805.1"/>
    </source>
</evidence>
<organism evidence="1 2">
    <name type="scientific">Dallia pectoralis</name>
    <name type="common">Alaska blackfish</name>
    <dbReference type="NCBI Taxonomy" id="75939"/>
    <lineage>
        <taxon>Eukaryota</taxon>
        <taxon>Metazoa</taxon>
        <taxon>Chordata</taxon>
        <taxon>Craniata</taxon>
        <taxon>Vertebrata</taxon>
        <taxon>Euteleostomi</taxon>
        <taxon>Actinopterygii</taxon>
        <taxon>Neopterygii</taxon>
        <taxon>Teleostei</taxon>
        <taxon>Protacanthopterygii</taxon>
        <taxon>Esociformes</taxon>
        <taxon>Umbridae</taxon>
        <taxon>Dallia</taxon>
    </lineage>
</organism>
<protein>
    <submittedName>
        <fullName evidence="1">Uncharacterized protein</fullName>
    </submittedName>
</protein>
<sequence>MRDMARMLLGQQLAHRRKKSTEDPASEVFKSRSLSVMAINTYAIKYRGKDSDIHDEATEDTEEEEEAAEEEEEAAEGGGGGREEEAAEEEG</sequence>
<dbReference type="Proteomes" id="UP001157502">
    <property type="component" value="Chromosome 25"/>
</dbReference>
<name>A0ACC2FNK6_DALPE</name>
<evidence type="ECO:0000313" key="2">
    <source>
        <dbReference type="Proteomes" id="UP001157502"/>
    </source>
</evidence>
<reference evidence="1" key="1">
    <citation type="submission" date="2021-05" db="EMBL/GenBank/DDBJ databases">
        <authorList>
            <person name="Pan Q."/>
            <person name="Jouanno E."/>
            <person name="Zahm M."/>
            <person name="Klopp C."/>
            <person name="Cabau C."/>
            <person name="Louis A."/>
            <person name="Berthelot C."/>
            <person name="Parey E."/>
            <person name="Roest Crollius H."/>
            <person name="Montfort J."/>
            <person name="Robinson-Rechavi M."/>
            <person name="Bouchez O."/>
            <person name="Lampietro C."/>
            <person name="Lopez Roques C."/>
            <person name="Donnadieu C."/>
            <person name="Postlethwait J."/>
            <person name="Bobe J."/>
            <person name="Dillon D."/>
            <person name="Chandos A."/>
            <person name="von Hippel F."/>
            <person name="Guiguen Y."/>
        </authorList>
    </citation>
    <scope>NUCLEOTIDE SEQUENCE</scope>
    <source>
        <strain evidence="1">YG-Jan2019</strain>
    </source>
</reference>
<proteinExistence type="predicted"/>
<accession>A0ACC2FNK6</accession>
<dbReference type="EMBL" id="CM055752">
    <property type="protein sequence ID" value="KAJ7992805.1"/>
    <property type="molecule type" value="Genomic_DNA"/>
</dbReference>
<comment type="caution">
    <text evidence="1">The sequence shown here is derived from an EMBL/GenBank/DDBJ whole genome shotgun (WGS) entry which is preliminary data.</text>
</comment>
<keyword evidence="2" id="KW-1185">Reference proteome</keyword>
<gene>
    <name evidence="1" type="ORF">DPEC_G00282500</name>
</gene>